<accession>A0ABN3CIJ9</accession>
<evidence type="ECO:0000256" key="1">
    <source>
        <dbReference type="SAM" id="MobiDB-lite"/>
    </source>
</evidence>
<gene>
    <name evidence="2" type="ORF">GCM10009850_047170</name>
</gene>
<evidence type="ECO:0008006" key="4">
    <source>
        <dbReference type="Google" id="ProtNLM"/>
    </source>
</evidence>
<name>A0ABN3CIJ9_9ACTN</name>
<evidence type="ECO:0000313" key="3">
    <source>
        <dbReference type="Proteomes" id="UP001499843"/>
    </source>
</evidence>
<keyword evidence="3" id="KW-1185">Reference proteome</keyword>
<feature type="region of interest" description="Disordered" evidence="1">
    <location>
        <begin position="60"/>
        <end position="79"/>
    </location>
</feature>
<proteinExistence type="predicted"/>
<evidence type="ECO:0000313" key="2">
    <source>
        <dbReference type="EMBL" id="GAA2209259.1"/>
    </source>
</evidence>
<protein>
    <recommendedName>
        <fullName evidence="4">RiPP</fullName>
    </recommendedName>
</protein>
<organism evidence="2 3">
    <name type="scientific">Nonomuraea monospora</name>
    <dbReference type="NCBI Taxonomy" id="568818"/>
    <lineage>
        <taxon>Bacteria</taxon>
        <taxon>Bacillati</taxon>
        <taxon>Actinomycetota</taxon>
        <taxon>Actinomycetes</taxon>
        <taxon>Streptosporangiales</taxon>
        <taxon>Streptosporangiaceae</taxon>
        <taxon>Nonomuraea</taxon>
    </lineage>
</organism>
<feature type="compositionally biased region" description="Low complexity" evidence="1">
    <location>
        <begin position="69"/>
        <end position="79"/>
    </location>
</feature>
<reference evidence="2 3" key="1">
    <citation type="journal article" date="2019" name="Int. J. Syst. Evol. Microbiol.">
        <title>The Global Catalogue of Microorganisms (GCM) 10K type strain sequencing project: providing services to taxonomists for standard genome sequencing and annotation.</title>
        <authorList>
            <consortium name="The Broad Institute Genomics Platform"/>
            <consortium name="The Broad Institute Genome Sequencing Center for Infectious Disease"/>
            <person name="Wu L."/>
            <person name="Ma J."/>
        </authorList>
    </citation>
    <scope>NUCLEOTIDE SEQUENCE [LARGE SCALE GENOMIC DNA]</scope>
    <source>
        <strain evidence="2 3">JCM 16114</strain>
    </source>
</reference>
<dbReference type="EMBL" id="BAAAQX010000011">
    <property type="protein sequence ID" value="GAA2209259.1"/>
    <property type="molecule type" value="Genomic_DNA"/>
</dbReference>
<comment type="caution">
    <text evidence="2">The sequence shown here is derived from an EMBL/GenBank/DDBJ whole genome shotgun (WGS) entry which is preliminary data.</text>
</comment>
<dbReference type="Proteomes" id="UP001499843">
    <property type="component" value="Unassembled WGS sequence"/>
</dbReference>
<sequence>MGVLGLGWGAERGCSARGGAGARMLAGAARWAEWGGLRGGAWSGGWGGGRWVEWGGTWSGAWGGGRSGSGAVRGAVGGV</sequence>